<feature type="region of interest" description="Disordered" evidence="1">
    <location>
        <begin position="274"/>
        <end position="301"/>
    </location>
</feature>
<evidence type="ECO:0000313" key="3">
    <source>
        <dbReference type="Proteomes" id="UP001610335"/>
    </source>
</evidence>
<proteinExistence type="predicted"/>
<name>A0ABR4HM73_9EURO</name>
<organism evidence="2 3">
    <name type="scientific">Aspergillus cavernicola</name>
    <dbReference type="NCBI Taxonomy" id="176166"/>
    <lineage>
        <taxon>Eukaryota</taxon>
        <taxon>Fungi</taxon>
        <taxon>Dikarya</taxon>
        <taxon>Ascomycota</taxon>
        <taxon>Pezizomycotina</taxon>
        <taxon>Eurotiomycetes</taxon>
        <taxon>Eurotiomycetidae</taxon>
        <taxon>Eurotiales</taxon>
        <taxon>Aspergillaceae</taxon>
        <taxon>Aspergillus</taxon>
        <taxon>Aspergillus subgen. Nidulantes</taxon>
    </lineage>
</organism>
<reference evidence="2 3" key="1">
    <citation type="submission" date="2024-07" db="EMBL/GenBank/DDBJ databases">
        <title>Section-level genome sequencing and comparative genomics of Aspergillus sections Usti and Cavernicolus.</title>
        <authorList>
            <consortium name="Lawrence Berkeley National Laboratory"/>
            <person name="Nybo J.L."/>
            <person name="Vesth T.C."/>
            <person name="Theobald S."/>
            <person name="Frisvad J.C."/>
            <person name="Larsen T.O."/>
            <person name="Kjaerboelling I."/>
            <person name="Rothschild-Mancinelli K."/>
            <person name="Lyhne E.K."/>
            <person name="Kogle M.E."/>
            <person name="Barry K."/>
            <person name="Clum A."/>
            <person name="Na H."/>
            <person name="Ledsgaard L."/>
            <person name="Lin J."/>
            <person name="Lipzen A."/>
            <person name="Kuo A."/>
            <person name="Riley R."/>
            <person name="Mondo S."/>
            <person name="LaButti K."/>
            <person name="Haridas S."/>
            <person name="Pangalinan J."/>
            <person name="Salamov A.A."/>
            <person name="Simmons B.A."/>
            <person name="Magnuson J.K."/>
            <person name="Chen J."/>
            <person name="Drula E."/>
            <person name="Henrissat B."/>
            <person name="Wiebenga A."/>
            <person name="Lubbers R.J."/>
            <person name="Gomes A.C."/>
            <person name="Makela M.R."/>
            <person name="Stajich J."/>
            <person name="Grigoriev I.V."/>
            <person name="Mortensen U.H."/>
            <person name="De vries R.P."/>
            <person name="Baker S.E."/>
            <person name="Andersen M.R."/>
        </authorList>
    </citation>
    <scope>NUCLEOTIDE SEQUENCE [LARGE SCALE GENOMIC DNA]</scope>
    <source>
        <strain evidence="2 3">CBS 600.67</strain>
    </source>
</reference>
<gene>
    <name evidence="2" type="ORF">BDW59DRAFT_166298</name>
</gene>
<protein>
    <recommendedName>
        <fullName evidence="4">Fungal-specific transcription factor domain-containing protein</fullName>
    </recommendedName>
</protein>
<evidence type="ECO:0000313" key="2">
    <source>
        <dbReference type="EMBL" id="KAL2816573.1"/>
    </source>
</evidence>
<feature type="region of interest" description="Disordered" evidence="1">
    <location>
        <begin position="1"/>
        <end position="24"/>
    </location>
</feature>
<dbReference type="Proteomes" id="UP001610335">
    <property type="component" value="Unassembled WGS sequence"/>
</dbReference>
<keyword evidence="3" id="KW-1185">Reference proteome</keyword>
<feature type="compositionally biased region" description="Low complexity" evidence="1">
    <location>
        <begin position="277"/>
        <end position="292"/>
    </location>
</feature>
<comment type="caution">
    <text evidence="2">The sequence shown here is derived from an EMBL/GenBank/DDBJ whole genome shotgun (WGS) entry which is preliminary data.</text>
</comment>
<dbReference type="EMBL" id="JBFXLS010000100">
    <property type="protein sequence ID" value="KAL2816573.1"/>
    <property type="molecule type" value="Genomic_DNA"/>
</dbReference>
<sequence>MQKHWREIHQWSQHTRRGRVGPREKAQGEAELARSFAEVSWQQVFPSGKGSYYIHIQYPNGRQSPPPPAGHTEQVVDYMIATWEQAQAARGQEAVIEADQATDVNPWLRTTGWARYLQEVHQQDLPQLVEAPTEDPQSATEQAVRVIWDTMEQVARRSQQTVQRCGAGICMEAVCTEPGQTLYHPLLVYMNETSIQKYVQPWQQILTFIARTQAEQAQQGSREWQGLLLVYSMTRRQRQKWQTLWQLTMPVPSPPRGWQTRIRVVTRFPGAGRMLEETASPGSSSKSSTESSTGEEEEEGYPAAVEAWRMSPIKQACLEFCIKLLNQHHQTHEYESALVCAMAVQGWGEASWRDLENYISLISHVVKLARFMVVQKALWLDPHAMHIIYMWHLQEQKQARSTAAAISWPLASTDDQLGDINGDPTNARISVERKESFHDRVKQIVSSFMIRGTHGPLQTLLDWRIYGLK</sequence>
<evidence type="ECO:0008006" key="4">
    <source>
        <dbReference type="Google" id="ProtNLM"/>
    </source>
</evidence>
<accession>A0ABR4HM73</accession>
<evidence type="ECO:0000256" key="1">
    <source>
        <dbReference type="SAM" id="MobiDB-lite"/>
    </source>
</evidence>